<evidence type="ECO:0000313" key="3">
    <source>
        <dbReference type="Proteomes" id="UP000310158"/>
    </source>
</evidence>
<reference evidence="2 3" key="1">
    <citation type="submission" date="2019-02" db="EMBL/GenBank/DDBJ databases">
        <title>Genome sequencing of the rare red list fungi Bondarzewia mesenterica.</title>
        <authorList>
            <person name="Buettner E."/>
            <person name="Kellner H."/>
        </authorList>
    </citation>
    <scope>NUCLEOTIDE SEQUENCE [LARGE SCALE GENOMIC DNA]</scope>
    <source>
        <strain evidence="2 3">DSM 108281</strain>
    </source>
</reference>
<gene>
    <name evidence="2" type="ORF">EW146_g9661</name>
</gene>
<accession>A0A4S4L4E2</accession>
<feature type="region of interest" description="Disordered" evidence="1">
    <location>
        <begin position="97"/>
        <end position="131"/>
    </location>
</feature>
<name>A0A4S4L4E2_9AGAM</name>
<keyword evidence="3" id="KW-1185">Reference proteome</keyword>
<sequence>MKTIRALCQEEYERQLAVEKNERRWALTQVGDSSMSDEIVKQQQAILDRIKKEEDAAAEHISSSVSQSLNTMNPASVRASQSAHIVGYAIKEQHDLEPLSSASEGGEISESTVTKGEETTEEESLLCSNSFGPVPNRYSSSSSITSTPEIWRPPIRTNEPSNISHTLAHANGQNYSPSPARCLSGASASSGIGRSLQHSGFFRFRLPIQDGRAACTRAVQPHRVRAHSGASGRPTVERDQQGEGEGENGTDQHGRSPVFCQPAVDTAHGK</sequence>
<feature type="compositionally biased region" description="Low complexity" evidence="1">
    <location>
        <begin position="100"/>
        <end position="114"/>
    </location>
</feature>
<dbReference type="EMBL" id="SGPL01000896">
    <property type="protein sequence ID" value="THH06282.1"/>
    <property type="molecule type" value="Genomic_DNA"/>
</dbReference>
<comment type="caution">
    <text evidence="2">The sequence shown here is derived from an EMBL/GenBank/DDBJ whole genome shotgun (WGS) entry which is preliminary data.</text>
</comment>
<evidence type="ECO:0000256" key="1">
    <source>
        <dbReference type="SAM" id="MobiDB-lite"/>
    </source>
</evidence>
<organism evidence="2 3">
    <name type="scientific">Bondarzewia mesenterica</name>
    <dbReference type="NCBI Taxonomy" id="1095465"/>
    <lineage>
        <taxon>Eukaryota</taxon>
        <taxon>Fungi</taxon>
        <taxon>Dikarya</taxon>
        <taxon>Basidiomycota</taxon>
        <taxon>Agaricomycotina</taxon>
        <taxon>Agaricomycetes</taxon>
        <taxon>Russulales</taxon>
        <taxon>Bondarzewiaceae</taxon>
        <taxon>Bondarzewia</taxon>
    </lineage>
</organism>
<proteinExistence type="predicted"/>
<feature type="region of interest" description="Disordered" evidence="1">
    <location>
        <begin position="221"/>
        <end position="270"/>
    </location>
</feature>
<dbReference type="OrthoDB" id="2723779at2759"/>
<dbReference type="AlphaFoldDB" id="A0A4S4L4E2"/>
<dbReference type="Proteomes" id="UP000310158">
    <property type="component" value="Unassembled WGS sequence"/>
</dbReference>
<evidence type="ECO:0000313" key="2">
    <source>
        <dbReference type="EMBL" id="THH06282.1"/>
    </source>
</evidence>
<protein>
    <submittedName>
        <fullName evidence="2">Uncharacterized protein</fullName>
    </submittedName>
</protein>